<comment type="caution">
    <text evidence="2">The sequence shown here is derived from an EMBL/GenBank/DDBJ whole genome shotgun (WGS) entry which is preliminary data.</text>
</comment>
<name>A0A0F4Z0E0_RASE3</name>
<dbReference type="GeneID" id="25314325"/>
<dbReference type="Proteomes" id="UP000053958">
    <property type="component" value="Unassembled WGS sequence"/>
</dbReference>
<dbReference type="OrthoDB" id="4229437at2759"/>
<evidence type="ECO:0000313" key="3">
    <source>
        <dbReference type="Proteomes" id="UP000053958"/>
    </source>
</evidence>
<accession>A0A0F4Z0E0</accession>
<sequence>MSTPTGSRGAVAAGSSSLARRCEQQAAIDQQREQQLNKTAAEECRLRRLMEQHPPRTPDHGVFVLQADGRAGEPAEPMRQWDPRGLIDPIYKGKRRQRAVAKKAEDLKAKLLKKLDRVANMNDGVANMIRELKEELEKDHNDLHRLILNLNLHWSSIEDDIGREYGYDDPTDDQLKILGLAYTDAVEEWDRERFGDTKRSNPMAIVSNTEAYSIVLMGFPDTVVKIEGSRKPKTEGDDSDV</sequence>
<keyword evidence="1" id="KW-0175">Coiled coil</keyword>
<feature type="coiled-coil region" evidence="1">
    <location>
        <begin position="101"/>
        <end position="149"/>
    </location>
</feature>
<keyword evidence="3" id="KW-1185">Reference proteome</keyword>
<evidence type="ECO:0000256" key="1">
    <source>
        <dbReference type="SAM" id="Coils"/>
    </source>
</evidence>
<reference evidence="2 3" key="1">
    <citation type="submission" date="2015-04" db="EMBL/GenBank/DDBJ databases">
        <authorList>
            <person name="Heijne W.H."/>
            <person name="Fedorova N.D."/>
            <person name="Nierman W.C."/>
            <person name="Vollebregt A.W."/>
            <person name="Zhao Z."/>
            <person name="Wu L."/>
            <person name="Kumar M."/>
            <person name="Stam H."/>
            <person name="van den Berg M.A."/>
            <person name="Pel H.J."/>
        </authorList>
    </citation>
    <scope>NUCLEOTIDE SEQUENCE [LARGE SCALE GENOMIC DNA]</scope>
    <source>
        <strain evidence="2 3">CBS 393.64</strain>
    </source>
</reference>
<evidence type="ECO:0000313" key="2">
    <source>
        <dbReference type="EMBL" id="KKA23992.1"/>
    </source>
</evidence>
<dbReference type="RefSeq" id="XP_013330604.1">
    <property type="nucleotide sequence ID" value="XM_013475150.1"/>
</dbReference>
<protein>
    <submittedName>
        <fullName evidence="2">Uncharacterized protein</fullName>
    </submittedName>
</protein>
<dbReference type="EMBL" id="LASV01000079">
    <property type="protein sequence ID" value="KKA23992.1"/>
    <property type="molecule type" value="Genomic_DNA"/>
</dbReference>
<dbReference type="AlphaFoldDB" id="A0A0F4Z0E0"/>
<organism evidence="2 3">
    <name type="scientific">Rasamsonia emersonii (strain ATCC 16479 / CBS 393.64 / IMI 116815)</name>
    <dbReference type="NCBI Taxonomy" id="1408163"/>
    <lineage>
        <taxon>Eukaryota</taxon>
        <taxon>Fungi</taxon>
        <taxon>Dikarya</taxon>
        <taxon>Ascomycota</taxon>
        <taxon>Pezizomycotina</taxon>
        <taxon>Eurotiomycetes</taxon>
        <taxon>Eurotiomycetidae</taxon>
        <taxon>Eurotiales</taxon>
        <taxon>Trichocomaceae</taxon>
        <taxon>Rasamsonia</taxon>
    </lineage>
</organism>
<gene>
    <name evidence="2" type="ORF">T310_1974</name>
</gene>
<proteinExistence type="predicted"/>